<dbReference type="GO" id="GO:0005886">
    <property type="term" value="C:plasma membrane"/>
    <property type="evidence" value="ECO:0007669"/>
    <property type="project" value="UniProtKB-SubCell"/>
</dbReference>
<keyword evidence="4 8" id="KW-0812">Transmembrane</keyword>
<name>A0A316D4B2_9BACL</name>
<comment type="caution">
    <text evidence="9">The sequence shown here is derived from an EMBL/GenBank/DDBJ whole genome shotgun (WGS) entry which is preliminary data.</text>
</comment>
<evidence type="ECO:0000313" key="9">
    <source>
        <dbReference type="EMBL" id="PWK06265.1"/>
    </source>
</evidence>
<evidence type="ECO:0000256" key="8">
    <source>
        <dbReference type="SAM" id="Phobius"/>
    </source>
</evidence>
<dbReference type="Pfam" id="PF04093">
    <property type="entry name" value="MreD"/>
    <property type="match status" value="1"/>
</dbReference>
<keyword evidence="7 8" id="KW-0472">Membrane</keyword>
<sequence>MHPVWIMLTMMGMLVIQSTVLQVQPFSFIAPNIVLVMLLYVSLLRGPMLALYTGLTIGLVQDILFGTYLGPHAFTYALICYFAGSTFRSYWARQLIMVTLIVIAYTFLQEMTLYGLGRLFGFQRIDMMAAVTHSVRMMIWNGIFALILYVPSVRLLASDRRSTLADETL</sequence>
<evidence type="ECO:0000256" key="2">
    <source>
        <dbReference type="ARBA" id="ARBA00007776"/>
    </source>
</evidence>
<accession>A0A316D4B2</accession>
<evidence type="ECO:0000256" key="5">
    <source>
        <dbReference type="ARBA" id="ARBA00022960"/>
    </source>
</evidence>
<evidence type="ECO:0000256" key="4">
    <source>
        <dbReference type="ARBA" id="ARBA00022692"/>
    </source>
</evidence>
<dbReference type="AlphaFoldDB" id="A0A316D4B2"/>
<dbReference type="InterPro" id="IPR007227">
    <property type="entry name" value="Cell_shape_determining_MreD"/>
</dbReference>
<reference evidence="9 10" key="1">
    <citation type="submission" date="2018-05" db="EMBL/GenBank/DDBJ databases">
        <title>Genomic Encyclopedia of Type Strains, Phase IV (KMG-IV): sequencing the most valuable type-strain genomes for metagenomic binning, comparative biology and taxonomic classification.</title>
        <authorList>
            <person name="Goeker M."/>
        </authorList>
    </citation>
    <scope>NUCLEOTIDE SEQUENCE [LARGE SCALE GENOMIC DNA]</scope>
    <source>
        <strain evidence="9 10">DSM 18773</strain>
    </source>
</reference>
<dbReference type="NCBIfam" id="TIGR03426">
    <property type="entry name" value="shape_MreD"/>
    <property type="match status" value="1"/>
</dbReference>
<gene>
    <name evidence="9" type="ORF">C7459_12028</name>
</gene>
<keyword evidence="5" id="KW-0133">Cell shape</keyword>
<evidence type="ECO:0000256" key="7">
    <source>
        <dbReference type="ARBA" id="ARBA00023136"/>
    </source>
</evidence>
<evidence type="ECO:0000313" key="10">
    <source>
        <dbReference type="Proteomes" id="UP000245634"/>
    </source>
</evidence>
<feature type="transmembrane region" description="Helical" evidence="8">
    <location>
        <begin position="137"/>
        <end position="157"/>
    </location>
</feature>
<comment type="subcellular location">
    <subcellularLocation>
        <location evidence="1">Cell membrane</location>
        <topology evidence="1">Multi-pass membrane protein</topology>
    </subcellularLocation>
</comment>
<organism evidence="9 10">
    <name type="scientific">Tumebacillus permanentifrigoris</name>
    <dbReference type="NCBI Taxonomy" id="378543"/>
    <lineage>
        <taxon>Bacteria</taxon>
        <taxon>Bacillati</taxon>
        <taxon>Bacillota</taxon>
        <taxon>Bacilli</taxon>
        <taxon>Bacillales</taxon>
        <taxon>Alicyclobacillaceae</taxon>
        <taxon>Tumebacillus</taxon>
    </lineage>
</organism>
<proteinExistence type="inferred from homology"/>
<protein>
    <submittedName>
        <fullName evidence="9">Rod shape-determining protein MreD</fullName>
    </submittedName>
</protein>
<feature type="transmembrane region" description="Helical" evidence="8">
    <location>
        <begin position="63"/>
        <end position="83"/>
    </location>
</feature>
<feature type="transmembrane region" description="Helical" evidence="8">
    <location>
        <begin position="95"/>
        <end position="117"/>
    </location>
</feature>
<evidence type="ECO:0000256" key="1">
    <source>
        <dbReference type="ARBA" id="ARBA00004651"/>
    </source>
</evidence>
<feature type="transmembrane region" description="Helical" evidence="8">
    <location>
        <begin position="21"/>
        <end position="43"/>
    </location>
</feature>
<dbReference type="Proteomes" id="UP000245634">
    <property type="component" value="Unassembled WGS sequence"/>
</dbReference>
<keyword evidence="3" id="KW-1003">Cell membrane</keyword>
<keyword evidence="6 8" id="KW-1133">Transmembrane helix</keyword>
<dbReference type="GO" id="GO:0008360">
    <property type="term" value="P:regulation of cell shape"/>
    <property type="evidence" value="ECO:0007669"/>
    <property type="project" value="UniProtKB-KW"/>
</dbReference>
<dbReference type="OrthoDB" id="9796616at2"/>
<evidence type="ECO:0000256" key="6">
    <source>
        <dbReference type="ARBA" id="ARBA00022989"/>
    </source>
</evidence>
<keyword evidence="10" id="KW-1185">Reference proteome</keyword>
<dbReference type="RefSeq" id="WP_109690883.1">
    <property type="nucleotide sequence ID" value="NZ_QGGL01000020.1"/>
</dbReference>
<comment type="similarity">
    <text evidence="2">Belongs to the MreD family.</text>
</comment>
<dbReference type="EMBL" id="QGGL01000020">
    <property type="protein sequence ID" value="PWK06265.1"/>
    <property type="molecule type" value="Genomic_DNA"/>
</dbReference>
<evidence type="ECO:0000256" key="3">
    <source>
        <dbReference type="ARBA" id="ARBA00022475"/>
    </source>
</evidence>